<evidence type="ECO:0000313" key="3">
    <source>
        <dbReference type="Proteomes" id="UP000823618"/>
    </source>
</evidence>
<name>A0A9D9HZJ3_9FIRM</name>
<dbReference type="Pfam" id="PF13443">
    <property type="entry name" value="HTH_26"/>
    <property type="match status" value="1"/>
</dbReference>
<protein>
    <submittedName>
        <fullName evidence="2">Helix-turn-helix transcriptional regulator</fullName>
    </submittedName>
</protein>
<dbReference type="Gene3D" id="1.10.260.40">
    <property type="entry name" value="lambda repressor-like DNA-binding domains"/>
    <property type="match status" value="1"/>
</dbReference>
<dbReference type="PANTHER" id="PTHR37301">
    <property type="entry name" value="DNA-BINDING PROTEIN-RELATED"/>
    <property type="match status" value="1"/>
</dbReference>
<dbReference type="Proteomes" id="UP000823618">
    <property type="component" value="Unassembled WGS sequence"/>
</dbReference>
<reference evidence="2" key="1">
    <citation type="submission" date="2020-10" db="EMBL/GenBank/DDBJ databases">
        <authorList>
            <person name="Gilroy R."/>
        </authorList>
    </citation>
    <scope>NUCLEOTIDE SEQUENCE</scope>
    <source>
        <strain evidence="2">E3-2379</strain>
    </source>
</reference>
<dbReference type="GO" id="GO:0003677">
    <property type="term" value="F:DNA binding"/>
    <property type="evidence" value="ECO:0007669"/>
    <property type="project" value="InterPro"/>
</dbReference>
<gene>
    <name evidence="2" type="ORF">IAC13_00840</name>
</gene>
<organism evidence="2 3">
    <name type="scientific">Candidatus Scybalomonas excrementavium</name>
    <dbReference type="NCBI Taxonomy" id="2840943"/>
    <lineage>
        <taxon>Bacteria</taxon>
        <taxon>Bacillati</taxon>
        <taxon>Bacillota</taxon>
        <taxon>Clostridia</taxon>
        <taxon>Lachnospirales</taxon>
        <taxon>Lachnospiraceae</taxon>
        <taxon>Lachnospiraceae incertae sedis</taxon>
        <taxon>Candidatus Scybalomonas</taxon>
    </lineage>
</organism>
<feature type="domain" description="HTH cro/C1-type" evidence="1">
    <location>
        <begin position="13"/>
        <end position="68"/>
    </location>
</feature>
<proteinExistence type="predicted"/>
<dbReference type="SUPFAM" id="SSF47413">
    <property type="entry name" value="lambda repressor-like DNA-binding domains"/>
    <property type="match status" value="1"/>
</dbReference>
<dbReference type="InterPro" id="IPR001387">
    <property type="entry name" value="Cro/C1-type_HTH"/>
</dbReference>
<dbReference type="AlphaFoldDB" id="A0A9D9HZJ3"/>
<dbReference type="PROSITE" id="PS50943">
    <property type="entry name" value="HTH_CROC1"/>
    <property type="match status" value="1"/>
</dbReference>
<dbReference type="EMBL" id="JADIML010000023">
    <property type="protein sequence ID" value="MBO8462459.1"/>
    <property type="molecule type" value="Genomic_DNA"/>
</dbReference>
<sequence length="75" mass="8880">MHNYNYGKIEIHLDRLLEEKGISKRKLSFWSEMERKQINALCKNEVQRIDLNILARLCNALDCSVSDILEYIPDK</sequence>
<evidence type="ECO:0000259" key="1">
    <source>
        <dbReference type="PROSITE" id="PS50943"/>
    </source>
</evidence>
<comment type="caution">
    <text evidence="2">The sequence shown here is derived from an EMBL/GenBank/DDBJ whole genome shotgun (WGS) entry which is preliminary data.</text>
</comment>
<dbReference type="InterPro" id="IPR010982">
    <property type="entry name" value="Lambda_DNA-bd_dom_sf"/>
</dbReference>
<reference evidence="2" key="2">
    <citation type="journal article" date="2021" name="PeerJ">
        <title>Extensive microbial diversity within the chicken gut microbiome revealed by metagenomics and culture.</title>
        <authorList>
            <person name="Gilroy R."/>
            <person name="Ravi A."/>
            <person name="Getino M."/>
            <person name="Pursley I."/>
            <person name="Horton D.L."/>
            <person name="Alikhan N.F."/>
            <person name="Baker D."/>
            <person name="Gharbi K."/>
            <person name="Hall N."/>
            <person name="Watson M."/>
            <person name="Adriaenssens E.M."/>
            <person name="Foster-Nyarko E."/>
            <person name="Jarju S."/>
            <person name="Secka A."/>
            <person name="Antonio M."/>
            <person name="Oren A."/>
            <person name="Chaudhuri R.R."/>
            <person name="La Ragione R."/>
            <person name="Hildebrand F."/>
            <person name="Pallen M.J."/>
        </authorList>
    </citation>
    <scope>NUCLEOTIDE SEQUENCE</scope>
    <source>
        <strain evidence="2">E3-2379</strain>
    </source>
</reference>
<accession>A0A9D9HZJ3</accession>
<evidence type="ECO:0000313" key="2">
    <source>
        <dbReference type="EMBL" id="MBO8462459.1"/>
    </source>
</evidence>
<dbReference type="PANTHER" id="PTHR37301:SF1">
    <property type="entry name" value="DNA-BINDING PROTEIN"/>
    <property type="match status" value="1"/>
</dbReference>